<dbReference type="InterPro" id="IPR026444">
    <property type="entry name" value="Secre_tail"/>
</dbReference>
<comment type="caution">
    <text evidence="3">The sequence shown here is derived from an EMBL/GenBank/DDBJ whole genome shotgun (WGS) entry which is preliminary data.</text>
</comment>
<dbReference type="eggNOG" id="COG3291">
    <property type="taxonomic scope" value="Bacteria"/>
</dbReference>
<dbReference type="RefSeq" id="WP_052430413.1">
    <property type="nucleotide sequence ID" value="NZ_BBLT01000011.1"/>
</dbReference>
<dbReference type="Proteomes" id="UP000030185">
    <property type="component" value="Unassembled WGS sequence"/>
</dbReference>
<evidence type="ECO:0000313" key="3">
    <source>
        <dbReference type="EMBL" id="GAL87118.1"/>
    </source>
</evidence>
<reference evidence="3 4" key="1">
    <citation type="submission" date="2014-09" db="EMBL/GenBank/DDBJ databases">
        <title>Sporocytophaga myxococcoides PG-01 genome sequencing.</title>
        <authorList>
            <person name="Liu L."/>
            <person name="Gao P.J."/>
            <person name="Chen G.J."/>
            <person name="Wang L.S."/>
        </authorList>
    </citation>
    <scope>NUCLEOTIDE SEQUENCE [LARGE SCALE GENOMIC DNA]</scope>
    <source>
        <strain evidence="3 4">PG-01</strain>
    </source>
</reference>
<proteinExistence type="predicted"/>
<organism evidence="3 4">
    <name type="scientific">Sporocytophaga myxococcoides</name>
    <dbReference type="NCBI Taxonomy" id="153721"/>
    <lineage>
        <taxon>Bacteria</taxon>
        <taxon>Pseudomonadati</taxon>
        <taxon>Bacteroidota</taxon>
        <taxon>Cytophagia</taxon>
        <taxon>Cytophagales</taxon>
        <taxon>Cytophagaceae</taxon>
        <taxon>Sporocytophaga</taxon>
    </lineage>
</organism>
<dbReference type="OrthoDB" id="9805017at2"/>
<keyword evidence="3" id="KW-0418">Kinase</keyword>
<name>A0A098LLU1_9BACT</name>
<gene>
    <name evidence="3" type="ORF">MYP_4348</name>
</gene>
<dbReference type="GO" id="GO:0016301">
    <property type="term" value="F:kinase activity"/>
    <property type="evidence" value="ECO:0007669"/>
    <property type="project" value="UniProtKB-KW"/>
</dbReference>
<feature type="chain" id="PRO_5001937466" evidence="1">
    <location>
        <begin position="24"/>
        <end position="1124"/>
    </location>
</feature>
<dbReference type="Pfam" id="PF18962">
    <property type="entry name" value="Por_Secre_tail"/>
    <property type="match status" value="1"/>
</dbReference>
<evidence type="ECO:0000313" key="4">
    <source>
        <dbReference type="Proteomes" id="UP000030185"/>
    </source>
</evidence>
<feature type="signal peptide" evidence="1">
    <location>
        <begin position="1"/>
        <end position="23"/>
    </location>
</feature>
<evidence type="ECO:0000256" key="1">
    <source>
        <dbReference type="SAM" id="SignalP"/>
    </source>
</evidence>
<dbReference type="AlphaFoldDB" id="A0A098LLU1"/>
<dbReference type="Gene3D" id="2.60.120.260">
    <property type="entry name" value="Galactose-binding domain-like"/>
    <property type="match status" value="1"/>
</dbReference>
<accession>A0A098LLU1</accession>
<keyword evidence="1" id="KW-0732">Signal</keyword>
<dbReference type="STRING" id="153721.MYP_4348"/>
<feature type="domain" description="Secretion system C-terminal sorting" evidence="2">
    <location>
        <begin position="1051"/>
        <end position="1122"/>
    </location>
</feature>
<dbReference type="NCBIfam" id="TIGR04183">
    <property type="entry name" value="Por_Secre_tail"/>
    <property type="match status" value="1"/>
</dbReference>
<dbReference type="eggNOG" id="COG3391">
    <property type="taxonomic scope" value="Bacteria"/>
</dbReference>
<sequence>MNKVLVLSLMLLVSLFHSNTSFSQCGSQTATIVNQCPNQSPQLSIPTAVPGTDYIWTVGGSKYGQGYDFTYQSPLTSPTIISYQEQINQTGGPSKGGTPPYAMPASGTSILNNGYSVSVNSTTDFRLNAITVPIKLYYCDPNATYRLKVIVGPTATPTAASVWHTFKCSDLISTTEGQTYLVPIKVNTSPTDPGLTIPAGSTTISVIYSDATNPAGTSDISGLVAFPTTTFNNSYSIGSTTISHSTTTNRPAFLDWNITTLCPAVAVNVSPTASASCCVPGNVTAPSINTSTGTNIIDTDPISPALTLSTPLQVGYYYQWFKNGQALTAPLQNDNEINVTTSGQYTVRVVEKLADINKTSCYKTDVEMVSKRILFAQTDKISLCLGETAKLNALGATGNTAGSIIWSGASGISNVNAKNPTFLPVSIGTHTLEVDAEVPVGNQVINGDFELFTVGDASPGFTHSSYYNFINPANAVNGTDANTFFGIPNRKGISWLQNGNFSIYNYVFSNNDGYTGIKPCPDHTTGTGNLLFTDAAAKNIPAGTPFTDTYIWSQQVTLEAGQEYEFAAWFTNANTEYCVCTDPFDGTVNGVKTPSGQPQINLYVNDQLVNPTPITIAGATCQWQKVSYKYTATTSGTATIKISEISRADAGNDFAMDDISFGAPGRQKHTVTIDVTDCDDLNATTLCNAGELTLEATSSNGFFTKWTHTDNGGVTSSTTIDKPNDAITTAEPVATTDRYTAEFKFVRGNQIGNPDYSLTTKNGSNMTDRTNLPGTYGLSNGEYIIGKNPSAFSNTQDKIYTSVSDHTTGSASSFDYFSGSGVYSAGHEIVFSQTIAVTNGEEYGFSVWLANIHNEFTKANPDTSNNAKTTKLDLYVGGIPVKRFTLPLNTSWNNFGYNFIAAITGNLTVELRVPNLNLQKAAAFAMDDIQIGKVDTKIIDVLPDPNCTLPVSYLYVNVERNGAQIHMEWATAQEKDADFFIIEKSKDGVNFSATGTIKAKGNSTSANKYIYSESASGDYNYYRIKQTDLDGKFEYSKIFFVSGIIHDDLIVYPNPSSTSFTIKANSNEGETLLIKIIDTKGSELANFAQQANESITIGSDFLPGVYILEVLGGTQLWRKRIVKQ</sequence>
<evidence type="ECO:0000259" key="2">
    <source>
        <dbReference type="Pfam" id="PF18962"/>
    </source>
</evidence>
<keyword evidence="3" id="KW-0808">Transferase</keyword>
<protein>
    <submittedName>
        <fullName evidence="3">Glycerol kinase</fullName>
    </submittedName>
</protein>
<dbReference type="EMBL" id="BBLT01000011">
    <property type="protein sequence ID" value="GAL87118.1"/>
    <property type="molecule type" value="Genomic_DNA"/>
</dbReference>
<keyword evidence="4" id="KW-1185">Reference proteome</keyword>